<organism evidence="15 16">
    <name type="scientific">Paenibacillus cremeus</name>
    <dbReference type="NCBI Taxonomy" id="2163881"/>
    <lineage>
        <taxon>Bacteria</taxon>
        <taxon>Bacillati</taxon>
        <taxon>Bacillota</taxon>
        <taxon>Bacilli</taxon>
        <taxon>Bacillales</taxon>
        <taxon>Paenibacillaceae</taxon>
        <taxon>Paenibacillus</taxon>
    </lineage>
</organism>
<dbReference type="AlphaFoldDB" id="A0A559KG31"/>
<dbReference type="InterPro" id="IPR048279">
    <property type="entry name" value="MdtK-like"/>
</dbReference>
<feature type="transmembrane region" description="Helical" evidence="14">
    <location>
        <begin position="320"/>
        <end position="343"/>
    </location>
</feature>
<dbReference type="PIRSF" id="PIRSF006603">
    <property type="entry name" value="DinF"/>
    <property type="match status" value="1"/>
</dbReference>
<evidence type="ECO:0000256" key="12">
    <source>
        <dbReference type="ARBA" id="ARBA00031636"/>
    </source>
</evidence>
<dbReference type="OrthoDB" id="9806302at2"/>
<dbReference type="GO" id="GO:0005886">
    <property type="term" value="C:plasma membrane"/>
    <property type="evidence" value="ECO:0007669"/>
    <property type="project" value="UniProtKB-SubCell"/>
</dbReference>
<dbReference type="EMBL" id="VNJI01000004">
    <property type="protein sequence ID" value="TVY11079.1"/>
    <property type="molecule type" value="Genomic_DNA"/>
</dbReference>
<feature type="transmembrane region" description="Helical" evidence="14">
    <location>
        <begin position="396"/>
        <end position="416"/>
    </location>
</feature>
<evidence type="ECO:0000256" key="5">
    <source>
        <dbReference type="ARBA" id="ARBA00022448"/>
    </source>
</evidence>
<evidence type="ECO:0000256" key="4">
    <source>
        <dbReference type="ARBA" id="ARBA00020268"/>
    </source>
</evidence>
<keyword evidence="16" id="KW-1185">Reference proteome</keyword>
<evidence type="ECO:0000256" key="2">
    <source>
        <dbReference type="ARBA" id="ARBA00004651"/>
    </source>
</evidence>
<gene>
    <name evidence="15" type="ORF">FPZ49_04315</name>
</gene>
<comment type="similarity">
    <text evidence="3">Belongs to the multi antimicrobial extrusion (MATE) (TC 2.A.66.1) family.</text>
</comment>
<evidence type="ECO:0000256" key="14">
    <source>
        <dbReference type="SAM" id="Phobius"/>
    </source>
</evidence>
<evidence type="ECO:0000256" key="8">
    <source>
        <dbReference type="ARBA" id="ARBA00022692"/>
    </source>
</evidence>
<dbReference type="PANTHER" id="PTHR43298:SF2">
    <property type="entry name" value="FMN_FAD EXPORTER YEEO-RELATED"/>
    <property type="match status" value="1"/>
</dbReference>
<comment type="caution">
    <text evidence="15">The sequence shown here is derived from an EMBL/GenBank/DDBJ whole genome shotgun (WGS) entry which is preliminary data.</text>
</comment>
<feature type="transmembrane region" description="Helical" evidence="14">
    <location>
        <begin position="94"/>
        <end position="112"/>
    </location>
</feature>
<name>A0A559KG31_9BACL</name>
<evidence type="ECO:0000256" key="1">
    <source>
        <dbReference type="ARBA" id="ARBA00003408"/>
    </source>
</evidence>
<keyword evidence="5" id="KW-0813">Transport</keyword>
<feature type="region of interest" description="Disordered" evidence="13">
    <location>
        <begin position="1"/>
        <end position="28"/>
    </location>
</feature>
<proteinExistence type="inferred from homology"/>
<feature type="transmembrane region" description="Helical" evidence="14">
    <location>
        <begin position="428"/>
        <end position="449"/>
    </location>
</feature>
<sequence>MSTMSATSPSPQSDEEVDERLAKPKSPKRLLDPQQLLKLESGGTKEIRKVIRQLVGPSLVENILLNVLQMIVMIMVGHVGAAAVTAVGLTNQPIFFALAIFMALNIGTTAIIARAMGAGNVEEANLAAQQTFILSLLLSVGVIILSYVFAKDIMIFMGASPEVLQEGVGYAQIMFLSLGFTVLSMGLSAVLRGAGDTRTPMKINVLSNIIVVVLGYPLIYGIGPIPGLGVAGAAIATALAKAFAAFWVLTVLFSPKGSYIKLTWSKLWTFDYPTIRRLVKIGLPSMGEQFAMRLGQLVFTIVVSGLGTAVFAAHTICFNIMGFSFMPGMAFALAASTLVGQGLGAGRPDLAEKFGWETQRFGRIFGGITGVLFIILAPYIMMLYTTDQTVIQAGSSALRIIGFIQTFQATQFILAGALRGAGDTKIPLISTFVGVCVFRSLLGMLFVIVFKWGIIGAYLSIAIDQIVRTAIIFYRYKSGSWKKAVV</sequence>
<evidence type="ECO:0000313" key="16">
    <source>
        <dbReference type="Proteomes" id="UP000317036"/>
    </source>
</evidence>
<evidence type="ECO:0000256" key="10">
    <source>
        <dbReference type="ARBA" id="ARBA00023065"/>
    </source>
</evidence>
<reference evidence="15 16" key="1">
    <citation type="submission" date="2019-07" db="EMBL/GenBank/DDBJ databases">
        <authorList>
            <person name="Kim J."/>
        </authorList>
    </citation>
    <scope>NUCLEOTIDE SEQUENCE [LARGE SCALE GENOMIC DNA]</scope>
    <source>
        <strain evidence="15 16">JC52</strain>
    </source>
</reference>
<dbReference type="Pfam" id="PF01554">
    <property type="entry name" value="MatE"/>
    <property type="match status" value="2"/>
</dbReference>
<feature type="transmembrane region" description="Helical" evidence="14">
    <location>
        <begin position="364"/>
        <end position="384"/>
    </location>
</feature>
<dbReference type="GO" id="GO:0015297">
    <property type="term" value="F:antiporter activity"/>
    <property type="evidence" value="ECO:0007669"/>
    <property type="project" value="UniProtKB-KW"/>
</dbReference>
<feature type="transmembrane region" description="Helical" evidence="14">
    <location>
        <begin position="455"/>
        <end position="474"/>
    </location>
</feature>
<evidence type="ECO:0000256" key="13">
    <source>
        <dbReference type="SAM" id="MobiDB-lite"/>
    </source>
</evidence>
<feature type="transmembrane region" description="Helical" evidence="14">
    <location>
        <begin position="203"/>
        <end position="222"/>
    </location>
</feature>
<evidence type="ECO:0000256" key="7">
    <source>
        <dbReference type="ARBA" id="ARBA00022475"/>
    </source>
</evidence>
<dbReference type="GO" id="GO:0006811">
    <property type="term" value="P:monoatomic ion transport"/>
    <property type="evidence" value="ECO:0007669"/>
    <property type="project" value="UniProtKB-KW"/>
</dbReference>
<evidence type="ECO:0000256" key="6">
    <source>
        <dbReference type="ARBA" id="ARBA00022449"/>
    </source>
</evidence>
<evidence type="ECO:0000256" key="11">
    <source>
        <dbReference type="ARBA" id="ARBA00023136"/>
    </source>
</evidence>
<keyword evidence="11 14" id="KW-0472">Membrane</keyword>
<dbReference type="CDD" id="cd13137">
    <property type="entry name" value="MATE_NorM_like"/>
    <property type="match status" value="1"/>
</dbReference>
<feature type="transmembrane region" description="Helical" evidence="14">
    <location>
        <begin position="63"/>
        <end position="88"/>
    </location>
</feature>
<dbReference type="NCBIfam" id="TIGR00797">
    <property type="entry name" value="matE"/>
    <property type="match status" value="1"/>
</dbReference>
<comment type="function">
    <text evidence="1">Multidrug efflux pump.</text>
</comment>
<feature type="transmembrane region" description="Helical" evidence="14">
    <location>
        <begin position="294"/>
        <end position="314"/>
    </location>
</feature>
<feature type="transmembrane region" description="Helical" evidence="14">
    <location>
        <begin position="132"/>
        <end position="150"/>
    </location>
</feature>
<feature type="transmembrane region" description="Helical" evidence="14">
    <location>
        <begin position="170"/>
        <end position="191"/>
    </location>
</feature>
<evidence type="ECO:0000313" key="15">
    <source>
        <dbReference type="EMBL" id="TVY11079.1"/>
    </source>
</evidence>
<dbReference type="RefSeq" id="WP_144843718.1">
    <property type="nucleotide sequence ID" value="NZ_VNJI01000004.1"/>
</dbReference>
<keyword evidence="8 14" id="KW-0812">Transmembrane</keyword>
<feature type="compositionally biased region" description="Polar residues" evidence="13">
    <location>
        <begin position="1"/>
        <end position="12"/>
    </location>
</feature>
<dbReference type="InterPro" id="IPR050222">
    <property type="entry name" value="MATE_MdtK"/>
</dbReference>
<keyword evidence="7" id="KW-1003">Cell membrane</keyword>
<evidence type="ECO:0000256" key="9">
    <source>
        <dbReference type="ARBA" id="ARBA00022989"/>
    </source>
</evidence>
<keyword evidence="9 14" id="KW-1133">Transmembrane helix</keyword>
<keyword evidence="6" id="KW-0050">Antiport</keyword>
<keyword evidence="10" id="KW-0406">Ion transport</keyword>
<protein>
    <recommendedName>
        <fullName evidence="4">Probable multidrug resistance protein NorM</fullName>
    </recommendedName>
    <alternativeName>
        <fullName evidence="12">Multidrug-efflux transporter</fullName>
    </alternativeName>
</protein>
<comment type="subcellular location">
    <subcellularLocation>
        <location evidence="2">Cell membrane</location>
        <topology evidence="2">Multi-pass membrane protein</topology>
    </subcellularLocation>
</comment>
<evidence type="ECO:0000256" key="3">
    <source>
        <dbReference type="ARBA" id="ARBA00010199"/>
    </source>
</evidence>
<feature type="transmembrane region" description="Helical" evidence="14">
    <location>
        <begin position="228"/>
        <end position="253"/>
    </location>
</feature>
<dbReference type="PANTHER" id="PTHR43298">
    <property type="entry name" value="MULTIDRUG RESISTANCE PROTEIN NORM-RELATED"/>
    <property type="match status" value="1"/>
</dbReference>
<dbReference type="GO" id="GO:0042910">
    <property type="term" value="F:xenobiotic transmembrane transporter activity"/>
    <property type="evidence" value="ECO:0007669"/>
    <property type="project" value="InterPro"/>
</dbReference>
<dbReference type="Proteomes" id="UP000317036">
    <property type="component" value="Unassembled WGS sequence"/>
</dbReference>
<dbReference type="InterPro" id="IPR002528">
    <property type="entry name" value="MATE_fam"/>
</dbReference>
<accession>A0A559KG31</accession>